<evidence type="ECO:0000313" key="3">
    <source>
        <dbReference type="Proteomes" id="UP001607069"/>
    </source>
</evidence>
<accession>A0ABW7HMB7</accession>
<feature type="transmembrane region" description="Helical" evidence="1">
    <location>
        <begin position="59"/>
        <end position="79"/>
    </location>
</feature>
<dbReference type="Proteomes" id="UP001607069">
    <property type="component" value="Unassembled WGS sequence"/>
</dbReference>
<organism evidence="2 3">
    <name type="scientific">Streptomyces chitinivorans</name>
    <dbReference type="NCBI Taxonomy" id="1257027"/>
    <lineage>
        <taxon>Bacteria</taxon>
        <taxon>Bacillati</taxon>
        <taxon>Actinomycetota</taxon>
        <taxon>Actinomycetes</taxon>
        <taxon>Kitasatosporales</taxon>
        <taxon>Streptomycetaceae</taxon>
        <taxon>Streptomyces</taxon>
    </lineage>
</organism>
<evidence type="ECO:0000313" key="2">
    <source>
        <dbReference type="EMBL" id="MFH0247007.1"/>
    </source>
</evidence>
<keyword evidence="1" id="KW-1133">Transmembrane helix</keyword>
<protein>
    <submittedName>
        <fullName evidence="2">Uncharacterized protein</fullName>
    </submittedName>
</protein>
<reference evidence="2 3" key="1">
    <citation type="submission" date="2024-10" db="EMBL/GenBank/DDBJ databases">
        <authorList>
            <person name="Cho J.-C."/>
        </authorList>
    </citation>
    <scope>NUCLEOTIDE SEQUENCE [LARGE SCALE GENOMIC DNA]</scope>
    <source>
        <strain evidence="2 3">KCTC29696</strain>
    </source>
</reference>
<feature type="transmembrane region" description="Helical" evidence="1">
    <location>
        <begin position="100"/>
        <end position="126"/>
    </location>
</feature>
<proteinExistence type="predicted"/>
<name>A0ABW7HMB7_9ACTN</name>
<comment type="caution">
    <text evidence="2">The sequence shown here is derived from an EMBL/GenBank/DDBJ whole genome shotgun (WGS) entry which is preliminary data.</text>
</comment>
<keyword evidence="1" id="KW-0472">Membrane</keyword>
<dbReference type="EMBL" id="JBIHMK010000004">
    <property type="protein sequence ID" value="MFH0247007.1"/>
    <property type="molecule type" value="Genomic_DNA"/>
</dbReference>
<keyword evidence="1" id="KW-0812">Transmembrane</keyword>
<keyword evidence="3" id="KW-1185">Reference proteome</keyword>
<gene>
    <name evidence="2" type="ORF">ACG5V6_02055</name>
</gene>
<evidence type="ECO:0000256" key="1">
    <source>
        <dbReference type="SAM" id="Phobius"/>
    </source>
</evidence>
<dbReference type="RefSeq" id="WP_279951034.1">
    <property type="nucleotide sequence ID" value="NZ_BAABEN010000012.1"/>
</dbReference>
<sequence>MSGFEQVGGPAGIGRSPAGPGKVGFRVAVVFRNVWFLTAVTAGAAVARGEGLLSFAADLPVAVLLGYVLVALFLPPGVNHADTAGRWREGFPRATAAERFVWFLSWPAAGVVVVFAVGIVCGPVFFGGGLAGLLGGAVSLLLDPVSAVPAAALAAWCALSPEVWPVGGRCLRCWSLRRGPREAAADRP</sequence>